<keyword evidence="21" id="KW-0418">Kinase</keyword>
<evidence type="ECO:0000256" key="16">
    <source>
        <dbReference type="ARBA" id="ARBA00049209"/>
    </source>
</evidence>
<dbReference type="InterPro" id="IPR029056">
    <property type="entry name" value="Ribokinase-like"/>
</dbReference>
<dbReference type="InterPro" id="IPR036652">
    <property type="entry name" value="YjeF_N_dom_sf"/>
</dbReference>
<keyword evidence="8 17" id="KW-0521">NADP</keyword>
<feature type="domain" description="YjeF N-terminal" evidence="20">
    <location>
        <begin position="22"/>
        <end position="227"/>
    </location>
</feature>
<gene>
    <name evidence="17" type="primary">nnrD</name>
    <name evidence="21" type="ORF">DFR43_10535</name>
</gene>
<feature type="binding site" evidence="17">
    <location>
        <position position="343"/>
    </location>
    <ligand>
        <name>(6S)-NADPHX</name>
        <dbReference type="ChEBI" id="CHEBI:64076"/>
    </ligand>
</feature>
<evidence type="ECO:0000313" key="21">
    <source>
        <dbReference type="EMBL" id="TDQ43687.1"/>
    </source>
</evidence>
<feature type="binding site" evidence="17">
    <location>
        <begin position="434"/>
        <end position="438"/>
    </location>
    <ligand>
        <name>AMP</name>
        <dbReference type="ChEBI" id="CHEBI:456215"/>
    </ligand>
</feature>
<evidence type="ECO:0000313" key="22">
    <source>
        <dbReference type="Proteomes" id="UP000295510"/>
    </source>
</evidence>
<accession>A0A4V3D6F2</accession>
<comment type="similarity">
    <text evidence="4 18">In the C-terminal section; belongs to the NnrD/CARKD family.</text>
</comment>
<dbReference type="GO" id="GO:0046872">
    <property type="term" value="F:metal ion binding"/>
    <property type="evidence" value="ECO:0007669"/>
    <property type="project" value="UniProtKB-UniRule"/>
</dbReference>
<dbReference type="GO" id="GO:0052855">
    <property type="term" value="F:ADP-dependent NAD(P)H-hydrate dehydratase activity"/>
    <property type="evidence" value="ECO:0007669"/>
    <property type="project" value="UniProtKB-UniRule"/>
</dbReference>
<evidence type="ECO:0000256" key="11">
    <source>
        <dbReference type="ARBA" id="ARBA00023235"/>
    </source>
</evidence>
<keyword evidence="9 18" id="KW-0630">Potassium</keyword>
<evidence type="ECO:0000256" key="7">
    <source>
        <dbReference type="ARBA" id="ARBA00022840"/>
    </source>
</evidence>
<comment type="cofactor">
    <cofactor evidence="18">
        <name>K(+)</name>
        <dbReference type="ChEBI" id="CHEBI:29103"/>
    </cofactor>
    <text evidence="18">Binds 1 potassium ion per subunit.</text>
</comment>
<keyword evidence="21" id="KW-0808">Transferase</keyword>
<dbReference type="NCBIfam" id="TIGR00197">
    <property type="entry name" value="yjeF_nterm"/>
    <property type="match status" value="1"/>
</dbReference>
<comment type="function">
    <text evidence="14 18">Bifunctional enzyme that catalyzes the epimerization of the S- and R-forms of NAD(P)HX and the dehydration of the S-form of NAD(P)HX at the expense of ADP, which is converted to AMP. This allows the repair of both epimers of NAD(P)HX, a damaged form of NAD(P)H that is a result of enzymatic or heat-dependent hydration.</text>
</comment>
<dbReference type="HAMAP" id="MF_01965">
    <property type="entry name" value="NADHX_dehydratase"/>
    <property type="match status" value="1"/>
</dbReference>
<dbReference type="GO" id="GO:0052856">
    <property type="term" value="F:NAD(P)HX epimerase activity"/>
    <property type="evidence" value="ECO:0007669"/>
    <property type="project" value="UniProtKB-EC"/>
</dbReference>
<feature type="binding site" evidence="17">
    <location>
        <position position="464"/>
    </location>
    <ligand>
        <name>(6S)-NADPHX</name>
        <dbReference type="ChEBI" id="CHEBI:64076"/>
    </ligand>
</feature>
<feature type="domain" description="YjeF C-terminal" evidence="19">
    <location>
        <begin position="237"/>
        <end position="529"/>
    </location>
</feature>
<dbReference type="AlphaFoldDB" id="A0A4V3D6F2"/>
<organism evidence="21 22">
    <name type="scientific">Tepidicella xavieri</name>
    <dbReference type="NCBI Taxonomy" id="360241"/>
    <lineage>
        <taxon>Bacteria</taxon>
        <taxon>Pseudomonadati</taxon>
        <taxon>Pseudomonadota</taxon>
        <taxon>Betaproteobacteria</taxon>
        <taxon>Burkholderiales</taxon>
        <taxon>Tepidicella</taxon>
    </lineage>
</organism>
<dbReference type="Proteomes" id="UP000295510">
    <property type="component" value="Unassembled WGS sequence"/>
</dbReference>
<dbReference type="SUPFAM" id="SSF64153">
    <property type="entry name" value="YjeF N-terminal domain-like"/>
    <property type="match status" value="1"/>
</dbReference>
<evidence type="ECO:0000256" key="12">
    <source>
        <dbReference type="ARBA" id="ARBA00023239"/>
    </source>
</evidence>
<dbReference type="GO" id="GO:0110051">
    <property type="term" value="P:metabolite repair"/>
    <property type="evidence" value="ECO:0007669"/>
    <property type="project" value="TreeGrafter"/>
</dbReference>
<evidence type="ECO:0000256" key="4">
    <source>
        <dbReference type="ARBA" id="ARBA00009524"/>
    </source>
</evidence>
<dbReference type="GO" id="GO:0016301">
    <property type="term" value="F:kinase activity"/>
    <property type="evidence" value="ECO:0007669"/>
    <property type="project" value="UniProtKB-KW"/>
</dbReference>
<dbReference type="GO" id="GO:0005524">
    <property type="term" value="F:ATP binding"/>
    <property type="evidence" value="ECO:0007669"/>
    <property type="project" value="UniProtKB-UniRule"/>
</dbReference>
<reference evidence="21 22" key="1">
    <citation type="submission" date="2019-03" db="EMBL/GenBank/DDBJ databases">
        <title>Genomic Encyclopedia of Type Strains, Phase IV (KMG-IV): sequencing the most valuable type-strain genomes for metagenomic binning, comparative biology and taxonomic classification.</title>
        <authorList>
            <person name="Goeker M."/>
        </authorList>
    </citation>
    <scope>NUCLEOTIDE SEQUENCE [LARGE SCALE GENOMIC DNA]</scope>
    <source>
        <strain evidence="21 22">DSM 19605</strain>
    </source>
</reference>
<keyword evidence="10 17" id="KW-0520">NAD</keyword>
<evidence type="ECO:0000256" key="8">
    <source>
        <dbReference type="ARBA" id="ARBA00022857"/>
    </source>
</evidence>
<dbReference type="Pfam" id="PF01256">
    <property type="entry name" value="Carb_kinase"/>
    <property type="match status" value="1"/>
</dbReference>
<evidence type="ECO:0000256" key="15">
    <source>
        <dbReference type="ARBA" id="ARBA00048238"/>
    </source>
</evidence>
<dbReference type="InterPro" id="IPR017953">
    <property type="entry name" value="Carbohydrate_kinase_pred_CS"/>
</dbReference>
<dbReference type="PROSITE" id="PS51383">
    <property type="entry name" value="YJEF_C_3"/>
    <property type="match status" value="1"/>
</dbReference>
<comment type="cofactor">
    <cofactor evidence="17">
        <name>Mg(2+)</name>
        <dbReference type="ChEBI" id="CHEBI:18420"/>
    </cofactor>
</comment>
<evidence type="ECO:0000256" key="5">
    <source>
        <dbReference type="ARBA" id="ARBA00022723"/>
    </source>
</evidence>
<dbReference type="PROSITE" id="PS01050">
    <property type="entry name" value="YJEF_C_2"/>
    <property type="match status" value="1"/>
</dbReference>
<keyword evidence="11 18" id="KW-0413">Isomerase</keyword>
<evidence type="ECO:0000256" key="6">
    <source>
        <dbReference type="ARBA" id="ARBA00022741"/>
    </source>
</evidence>
<evidence type="ECO:0000259" key="20">
    <source>
        <dbReference type="PROSITE" id="PS51385"/>
    </source>
</evidence>
<dbReference type="InterPro" id="IPR030677">
    <property type="entry name" value="Nnr"/>
</dbReference>
<dbReference type="EMBL" id="SNYL01000005">
    <property type="protein sequence ID" value="TDQ43687.1"/>
    <property type="molecule type" value="Genomic_DNA"/>
</dbReference>
<dbReference type="RefSeq" id="WP_133596432.1">
    <property type="nucleotide sequence ID" value="NZ_SNYL01000005.1"/>
</dbReference>
<comment type="similarity">
    <text evidence="17">Belongs to the NnrD/CARKD family.</text>
</comment>
<comment type="caution">
    <text evidence="21">The sequence shown here is derived from an EMBL/GenBank/DDBJ whole genome shotgun (WGS) entry which is preliminary data.</text>
</comment>
<comment type="catalytic activity">
    <reaction evidence="1 18">
        <text>(6R)-NADHX = (6S)-NADHX</text>
        <dbReference type="Rhea" id="RHEA:32215"/>
        <dbReference type="ChEBI" id="CHEBI:64074"/>
        <dbReference type="ChEBI" id="CHEBI:64075"/>
        <dbReference type="EC" id="5.1.99.6"/>
    </reaction>
</comment>
<dbReference type="PANTHER" id="PTHR12592:SF0">
    <property type="entry name" value="ATP-DEPENDENT (S)-NAD(P)H-HYDRATE DEHYDRATASE"/>
    <property type="match status" value="1"/>
</dbReference>
<keyword evidence="12 17" id="KW-0456">Lyase</keyword>
<dbReference type="NCBIfam" id="TIGR00196">
    <property type="entry name" value="yjeF_cterm"/>
    <property type="match status" value="1"/>
</dbReference>
<evidence type="ECO:0000259" key="19">
    <source>
        <dbReference type="PROSITE" id="PS51383"/>
    </source>
</evidence>
<evidence type="ECO:0000256" key="18">
    <source>
        <dbReference type="PIRNR" id="PIRNR017184"/>
    </source>
</evidence>
<dbReference type="InterPro" id="IPR004443">
    <property type="entry name" value="YjeF_N_dom"/>
</dbReference>
<keyword evidence="13" id="KW-0511">Multifunctional enzyme</keyword>
<dbReference type="Pfam" id="PF03853">
    <property type="entry name" value="YjeF_N"/>
    <property type="match status" value="1"/>
</dbReference>
<comment type="subunit">
    <text evidence="17">Homotetramer.</text>
</comment>
<keyword evidence="6 17" id="KW-0547">Nucleotide-binding</keyword>
<dbReference type="Gene3D" id="3.40.50.10260">
    <property type="entry name" value="YjeF N-terminal domain"/>
    <property type="match status" value="1"/>
</dbReference>
<dbReference type="EC" id="4.2.1.136" evidence="17"/>
<dbReference type="SUPFAM" id="SSF53613">
    <property type="entry name" value="Ribokinase-like"/>
    <property type="match status" value="1"/>
</dbReference>
<dbReference type="PROSITE" id="PS51385">
    <property type="entry name" value="YJEF_N"/>
    <property type="match status" value="1"/>
</dbReference>
<keyword evidence="7 17" id="KW-0067">ATP-binding</keyword>
<protein>
    <recommendedName>
        <fullName evidence="17">ADP-dependent (S)-NAD(P)H-hydrate dehydratase</fullName>
        <ecNumber evidence="17">4.2.1.136</ecNumber>
    </recommendedName>
    <alternativeName>
        <fullName evidence="17">ADP-dependent NAD(P)HX dehydratase</fullName>
    </alternativeName>
</protein>
<proteinExistence type="inferred from homology"/>
<evidence type="ECO:0000256" key="13">
    <source>
        <dbReference type="ARBA" id="ARBA00023268"/>
    </source>
</evidence>
<dbReference type="CDD" id="cd01171">
    <property type="entry name" value="YXKO-related"/>
    <property type="match status" value="1"/>
</dbReference>
<feature type="binding site" evidence="17">
    <location>
        <position position="463"/>
    </location>
    <ligand>
        <name>AMP</name>
        <dbReference type="ChEBI" id="CHEBI:456215"/>
    </ligand>
</feature>
<feature type="binding site" evidence="17">
    <location>
        <position position="397"/>
    </location>
    <ligand>
        <name>(6S)-NADPHX</name>
        <dbReference type="ChEBI" id="CHEBI:64076"/>
    </ligand>
</feature>
<evidence type="ECO:0000256" key="17">
    <source>
        <dbReference type="HAMAP-Rule" id="MF_01965"/>
    </source>
</evidence>
<evidence type="ECO:0000256" key="3">
    <source>
        <dbReference type="ARBA" id="ARBA00006001"/>
    </source>
</evidence>
<comment type="function">
    <text evidence="17">Catalyzes the dehydration of the S-form of NAD(P)HX at the expense of ADP, which is converted to AMP. Together with NAD(P)HX epimerase, which catalyzes the epimerization of the S- and R-forms, the enzyme allows the repair of both epimers of NAD(P)HX, a damaged form of NAD(P)H that is a result of enzymatic or heat-dependent hydration.</text>
</comment>
<keyword evidence="5 18" id="KW-0479">Metal-binding</keyword>
<comment type="catalytic activity">
    <reaction evidence="2 18">
        <text>(6R)-NADPHX = (6S)-NADPHX</text>
        <dbReference type="Rhea" id="RHEA:32227"/>
        <dbReference type="ChEBI" id="CHEBI:64076"/>
        <dbReference type="ChEBI" id="CHEBI:64077"/>
        <dbReference type="EC" id="5.1.99.6"/>
    </reaction>
</comment>
<dbReference type="InterPro" id="IPR000631">
    <property type="entry name" value="CARKD"/>
</dbReference>
<comment type="catalytic activity">
    <reaction evidence="15 17 18">
        <text>(6S)-NADHX + ADP = AMP + phosphate + NADH + H(+)</text>
        <dbReference type="Rhea" id="RHEA:32223"/>
        <dbReference type="ChEBI" id="CHEBI:15378"/>
        <dbReference type="ChEBI" id="CHEBI:43474"/>
        <dbReference type="ChEBI" id="CHEBI:57945"/>
        <dbReference type="ChEBI" id="CHEBI:64074"/>
        <dbReference type="ChEBI" id="CHEBI:456215"/>
        <dbReference type="ChEBI" id="CHEBI:456216"/>
        <dbReference type="EC" id="4.2.1.136"/>
    </reaction>
</comment>
<sequence>MSLRRIAHQPSPHAPLHDVAATRAWEARAQDRLPPHALMQRAGEAVYRLGAAIAPHARRVWVVCGGGNNGGDGLLAAVRWQQRLQPIGGEVAVTWLGSEDRLPPDARHALGVARGSGLRWTDEPPPQTDLAIDALFGIGLRRPPHGEALRWIAHLQERSGPVLCVDLPSGLDADRGEWLAPTPLQANPQRHTLALLTLKPGLFTGQGREAAGHLWFDDLDTSLPDAEAPPPAAWLHGQTVLAEAPRRWQHGAHKGRHGNLLIVGGQLPDARQPGMTGAAVLAARAGLHAGAGRVYVGLLPGPDATGAAWPAFDPLQPELMLRSATQLRDLAREPDSVSVCGCGGGQALAAVLPDLLTHSPRLVLDADALNAIAREPRWQQALARRAEAGLHTVLTPHPLEAARLLGTDTMQVQRDRLRAAQTLADTWRCVVVLKGSGSITAAPGLPPRINASGNGLLATAGTGDVLAGLIGARLCLAPTRSPIDPAALQALVADAVYAHGRVADTWPANRLTLCAGDMPACLGQGGSSDHQQADLQQNDEHQH</sequence>
<evidence type="ECO:0000256" key="14">
    <source>
        <dbReference type="ARBA" id="ARBA00025153"/>
    </source>
</evidence>
<comment type="catalytic activity">
    <reaction evidence="16 17 18">
        <text>(6S)-NADPHX + ADP = AMP + phosphate + NADPH + H(+)</text>
        <dbReference type="Rhea" id="RHEA:32235"/>
        <dbReference type="ChEBI" id="CHEBI:15378"/>
        <dbReference type="ChEBI" id="CHEBI:43474"/>
        <dbReference type="ChEBI" id="CHEBI:57783"/>
        <dbReference type="ChEBI" id="CHEBI:64076"/>
        <dbReference type="ChEBI" id="CHEBI:456215"/>
        <dbReference type="ChEBI" id="CHEBI:456216"/>
        <dbReference type="EC" id="4.2.1.136"/>
    </reaction>
</comment>
<evidence type="ECO:0000256" key="10">
    <source>
        <dbReference type="ARBA" id="ARBA00023027"/>
    </source>
</evidence>
<dbReference type="OrthoDB" id="9806925at2"/>
<dbReference type="GO" id="GO:0046496">
    <property type="term" value="P:nicotinamide nucleotide metabolic process"/>
    <property type="evidence" value="ECO:0007669"/>
    <property type="project" value="UniProtKB-UniRule"/>
</dbReference>
<evidence type="ECO:0000256" key="2">
    <source>
        <dbReference type="ARBA" id="ARBA00000909"/>
    </source>
</evidence>
<evidence type="ECO:0000256" key="9">
    <source>
        <dbReference type="ARBA" id="ARBA00022958"/>
    </source>
</evidence>
<feature type="binding site" evidence="17">
    <location>
        <position position="278"/>
    </location>
    <ligand>
        <name>(6S)-NADPHX</name>
        <dbReference type="ChEBI" id="CHEBI:64076"/>
    </ligand>
</feature>
<evidence type="ECO:0000256" key="1">
    <source>
        <dbReference type="ARBA" id="ARBA00000013"/>
    </source>
</evidence>
<name>A0A4V3D6F2_9BURK</name>
<keyword evidence="22" id="KW-1185">Reference proteome</keyword>
<dbReference type="PIRSF" id="PIRSF017184">
    <property type="entry name" value="Nnr"/>
    <property type="match status" value="1"/>
</dbReference>
<dbReference type="Gene3D" id="3.40.1190.20">
    <property type="match status" value="1"/>
</dbReference>
<dbReference type="PANTHER" id="PTHR12592">
    <property type="entry name" value="ATP-DEPENDENT (S)-NAD(P)H-HYDRATE DEHYDRATASE FAMILY MEMBER"/>
    <property type="match status" value="1"/>
</dbReference>
<comment type="similarity">
    <text evidence="3 18">In the N-terminal section; belongs to the NnrE/AIBP family.</text>
</comment>